<organism evidence="1 2">
    <name type="scientific">Xylaria curta</name>
    <dbReference type="NCBI Taxonomy" id="42375"/>
    <lineage>
        <taxon>Eukaryota</taxon>
        <taxon>Fungi</taxon>
        <taxon>Dikarya</taxon>
        <taxon>Ascomycota</taxon>
        <taxon>Pezizomycotina</taxon>
        <taxon>Sordariomycetes</taxon>
        <taxon>Xylariomycetidae</taxon>
        <taxon>Xylariales</taxon>
        <taxon>Xylariaceae</taxon>
        <taxon>Xylaria</taxon>
    </lineage>
</organism>
<protein>
    <submittedName>
        <fullName evidence="1">Uncharacterized protein</fullName>
    </submittedName>
</protein>
<name>A0ACC1N6K1_9PEZI</name>
<reference evidence="1" key="1">
    <citation type="submission" date="2022-10" db="EMBL/GenBank/DDBJ databases">
        <title>Genome Sequence of Xylaria curta.</title>
        <authorList>
            <person name="Buettner E."/>
        </authorList>
    </citation>
    <scope>NUCLEOTIDE SEQUENCE</scope>
    <source>
        <strain evidence="1">Babe10</strain>
    </source>
</reference>
<dbReference type="EMBL" id="JAPDGR010002630">
    <property type="protein sequence ID" value="KAJ2974915.1"/>
    <property type="molecule type" value="Genomic_DNA"/>
</dbReference>
<accession>A0ACC1N6K1</accession>
<gene>
    <name evidence="1" type="ORF">NUW58_g8506</name>
</gene>
<dbReference type="Proteomes" id="UP001143856">
    <property type="component" value="Unassembled WGS sequence"/>
</dbReference>
<keyword evidence="2" id="KW-1185">Reference proteome</keyword>
<proteinExistence type="predicted"/>
<sequence>MGETGRDGTGNGLLQPVIGVDEFVQSTLAKVGRGETVLAPYWLHELMSWWPKLLPELAREWLPLPEALQLESAQRCLFAPELIQLQGHSSTQTSSRMASPPSSGATGCGYQRSLTPTATAFTPKAIEATKEVLGSGFITHAVPSVHRNAGIVGICTVPEAKADTSDLGWHIADFLAFKALLCGDNHPRAQTWLAMCDIPALIEANPDRYVHGKDRRLVGSAAKIEKRQGPRGLVDREDNIQVETSTELFKEKFIVAMKEKLAIVKKMRYQLLLIICGLTSPEQDIYLGKIDADHRYTLKDLRQDLGDDINHVEAMVITPSLFSPGWQIDISFGGLTPTEMRGGRIDFLARQFGGLFSRDISNNFLGWQCPVLDEAMIDPLAKERERFPGPVCPSDEVKALNSQLRVGIQSCLVGGFSNFYLNHSLSFDKNNDEWEVLIGDREKSPDYRGLDWYERIWTKLAYAQSLESSDEGLEFLGNSFGGTRESQLNHIRYLIDESYLAWPDHWESNYGQETKEHLERLMNTEHADDLDYHEVFNVLEHRAKQSILADTIIRYFDLPIPHNQRCRDWDHLKWKQELSATDRSALIKYFGTVLGCVPGPNLPPGVNQNNLSKIQRRLETGANYVRAALGVRFLTAKGSTKAATDRIEHFLHEVKLKQIELLSSNSEIYRLCCMWLQAIGMPVRELGNAIFASGTFEAVGSTEDITGIVDCDDDYDVYRDEDAHLGVGASFTVAGNTPGEFVSVLHLPPPCEVFSPFQQQKAHAAEHRKENFAHSEQGTIAATPSIVAAHANREENIDSPEEMEDGAARESSLIVALQNTNDREERAKLTVQLYELLHKSAGLGVGAKSSSNVARNGTPKAINNGTTETASQVATENNLQDCSQKQAKGE</sequence>
<evidence type="ECO:0000313" key="1">
    <source>
        <dbReference type="EMBL" id="KAJ2974915.1"/>
    </source>
</evidence>
<comment type="caution">
    <text evidence="1">The sequence shown here is derived from an EMBL/GenBank/DDBJ whole genome shotgun (WGS) entry which is preliminary data.</text>
</comment>
<evidence type="ECO:0000313" key="2">
    <source>
        <dbReference type="Proteomes" id="UP001143856"/>
    </source>
</evidence>